<evidence type="ECO:0000256" key="3">
    <source>
        <dbReference type="ARBA" id="ARBA00005119"/>
    </source>
</evidence>
<dbReference type="RefSeq" id="WP_323733097.1">
    <property type="nucleotide sequence ID" value="NZ_CP110820.1"/>
</dbReference>
<evidence type="ECO:0000256" key="13">
    <source>
        <dbReference type="ARBA" id="ARBA00022989"/>
    </source>
</evidence>
<comment type="similarity">
    <text evidence="5 18">Belongs to the CDS family.</text>
</comment>
<accession>A0ABZ0UJE2</accession>
<feature type="transmembrane region" description="Helical" evidence="19">
    <location>
        <begin position="105"/>
        <end position="127"/>
    </location>
</feature>
<keyword evidence="8" id="KW-1003">Cell membrane</keyword>
<keyword evidence="12 18" id="KW-0548">Nucleotidyltransferase</keyword>
<keyword evidence="15 19" id="KW-0472">Membrane</keyword>
<sequence length="281" mass="31344">MITKIISRSIQVLALLIWLFTSIALHSLTMIFITLSFVICILIAKLFKKDLGKRTITSIFLVLAICNVIFDAATFRAFLLLVLLLSISEVINIVFSSTQKIPTKILYFSFACVYLLISTGFLFALSFSELFDIRLSILFLAIWTFDTAAYFVGSFFKGPKLCPKISPNKTWSGLMGGCFFTFLLAFLVVLFSYSILKEYVYGTTHQDNLELIFGSILAGITVVAIGLVGQAGDLLESWFKRKFDVKDSGNLLPGHGGVLDRMDSFFFAGIVLYFLVIIGLK</sequence>
<evidence type="ECO:0000256" key="17">
    <source>
        <dbReference type="ARBA" id="ARBA00023264"/>
    </source>
</evidence>
<keyword evidence="9" id="KW-0444">Lipid biosynthesis</keyword>
<keyword evidence="10 18" id="KW-0808">Transferase</keyword>
<comment type="pathway">
    <text evidence="4">Lipid metabolism.</text>
</comment>
<evidence type="ECO:0000256" key="6">
    <source>
        <dbReference type="ARBA" id="ARBA00012487"/>
    </source>
</evidence>
<keyword evidence="14" id="KW-0443">Lipid metabolism</keyword>
<keyword evidence="13 19" id="KW-1133">Transmembrane helix</keyword>
<keyword evidence="21" id="KW-1185">Reference proteome</keyword>
<feature type="transmembrane region" description="Helical" evidence="19">
    <location>
        <begin position="56"/>
        <end position="85"/>
    </location>
</feature>
<evidence type="ECO:0000256" key="7">
    <source>
        <dbReference type="ARBA" id="ARBA00019373"/>
    </source>
</evidence>
<feature type="transmembrane region" description="Helical" evidence="19">
    <location>
        <begin position="211"/>
        <end position="232"/>
    </location>
</feature>
<evidence type="ECO:0000256" key="11">
    <source>
        <dbReference type="ARBA" id="ARBA00022692"/>
    </source>
</evidence>
<proteinExistence type="inferred from homology"/>
<evidence type="ECO:0000256" key="5">
    <source>
        <dbReference type="ARBA" id="ARBA00010185"/>
    </source>
</evidence>
<evidence type="ECO:0000256" key="10">
    <source>
        <dbReference type="ARBA" id="ARBA00022679"/>
    </source>
</evidence>
<dbReference type="PANTHER" id="PTHR46382">
    <property type="entry name" value="PHOSPHATIDATE CYTIDYLYLTRANSFERASE"/>
    <property type="match status" value="1"/>
</dbReference>
<dbReference type="PROSITE" id="PS01315">
    <property type="entry name" value="CDS"/>
    <property type="match status" value="1"/>
</dbReference>
<feature type="transmembrane region" description="Helical" evidence="19">
    <location>
        <begin position="174"/>
        <end position="196"/>
    </location>
</feature>
<comment type="pathway">
    <text evidence="3 18">Phospholipid metabolism; CDP-diacylglycerol biosynthesis; CDP-diacylglycerol from sn-glycerol 3-phosphate: step 3/3.</text>
</comment>
<evidence type="ECO:0000256" key="8">
    <source>
        <dbReference type="ARBA" id="ARBA00022475"/>
    </source>
</evidence>
<dbReference type="InterPro" id="IPR000374">
    <property type="entry name" value="PC_trans"/>
</dbReference>
<dbReference type="Proteomes" id="UP001327219">
    <property type="component" value="Chromosome"/>
</dbReference>
<keyword evidence="16" id="KW-0594">Phospholipid biosynthesis</keyword>
<evidence type="ECO:0000256" key="2">
    <source>
        <dbReference type="ARBA" id="ARBA00004651"/>
    </source>
</evidence>
<evidence type="ECO:0000256" key="19">
    <source>
        <dbReference type="SAM" id="Phobius"/>
    </source>
</evidence>
<evidence type="ECO:0000256" key="1">
    <source>
        <dbReference type="ARBA" id="ARBA00001698"/>
    </source>
</evidence>
<evidence type="ECO:0000256" key="12">
    <source>
        <dbReference type="ARBA" id="ARBA00022695"/>
    </source>
</evidence>
<evidence type="ECO:0000256" key="18">
    <source>
        <dbReference type="RuleBase" id="RU003938"/>
    </source>
</evidence>
<evidence type="ECO:0000256" key="15">
    <source>
        <dbReference type="ARBA" id="ARBA00023136"/>
    </source>
</evidence>
<reference evidence="20 21" key="1">
    <citation type="submission" date="2022-11" db="EMBL/GenBank/DDBJ databases">
        <title>Host association and intracellularity evolved multiple times independently in the Rickettsiales.</title>
        <authorList>
            <person name="Castelli M."/>
            <person name="Nardi T."/>
            <person name="Gammuto L."/>
            <person name="Bellinzona G."/>
            <person name="Sabaneyeva E."/>
            <person name="Potekhin A."/>
            <person name="Serra V."/>
            <person name="Petroni G."/>
            <person name="Sassera D."/>
        </authorList>
    </citation>
    <scope>NUCLEOTIDE SEQUENCE [LARGE SCALE GENOMIC DNA]</scope>
    <source>
        <strain evidence="20 21">NDG2</strain>
    </source>
</reference>
<comment type="catalytic activity">
    <reaction evidence="1 18">
        <text>a 1,2-diacyl-sn-glycero-3-phosphate + CTP + H(+) = a CDP-1,2-diacyl-sn-glycerol + diphosphate</text>
        <dbReference type="Rhea" id="RHEA:16229"/>
        <dbReference type="ChEBI" id="CHEBI:15378"/>
        <dbReference type="ChEBI" id="CHEBI:33019"/>
        <dbReference type="ChEBI" id="CHEBI:37563"/>
        <dbReference type="ChEBI" id="CHEBI:58332"/>
        <dbReference type="ChEBI" id="CHEBI:58608"/>
        <dbReference type="EC" id="2.7.7.41"/>
    </reaction>
</comment>
<feature type="transmembrane region" description="Helical" evidence="19">
    <location>
        <begin position="264"/>
        <end position="280"/>
    </location>
</feature>
<evidence type="ECO:0000313" key="21">
    <source>
        <dbReference type="Proteomes" id="UP001327219"/>
    </source>
</evidence>
<evidence type="ECO:0000256" key="9">
    <source>
        <dbReference type="ARBA" id="ARBA00022516"/>
    </source>
</evidence>
<name>A0ABZ0UJE2_9RICK</name>
<keyword evidence="11 18" id="KW-0812">Transmembrane</keyword>
<evidence type="ECO:0000256" key="14">
    <source>
        <dbReference type="ARBA" id="ARBA00023098"/>
    </source>
</evidence>
<gene>
    <name evidence="20" type="ORF">Bandiella_00328</name>
</gene>
<keyword evidence="17" id="KW-1208">Phospholipid metabolism</keyword>
<dbReference type="EMBL" id="CP110820">
    <property type="protein sequence ID" value="WPX96219.1"/>
    <property type="molecule type" value="Genomic_DNA"/>
</dbReference>
<protein>
    <recommendedName>
        <fullName evidence="7 18">Phosphatidate cytidylyltransferase</fullName>
        <ecNumber evidence="6 18">2.7.7.41</ecNumber>
    </recommendedName>
</protein>
<evidence type="ECO:0000256" key="4">
    <source>
        <dbReference type="ARBA" id="ARBA00005189"/>
    </source>
</evidence>
<dbReference type="Pfam" id="PF01148">
    <property type="entry name" value="CTP_transf_1"/>
    <property type="match status" value="1"/>
</dbReference>
<comment type="subcellular location">
    <subcellularLocation>
        <location evidence="2">Cell membrane</location>
        <topology evidence="2">Multi-pass membrane protein</topology>
    </subcellularLocation>
</comment>
<dbReference type="PANTHER" id="PTHR46382:SF1">
    <property type="entry name" value="PHOSPHATIDATE CYTIDYLYLTRANSFERASE"/>
    <property type="match status" value="1"/>
</dbReference>
<organism evidence="20 21">
    <name type="scientific">Candidatus Bandiella euplotis</name>
    <dbReference type="NCBI Taxonomy" id="1664265"/>
    <lineage>
        <taxon>Bacteria</taxon>
        <taxon>Pseudomonadati</taxon>
        <taxon>Pseudomonadota</taxon>
        <taxon>Alphaproteobacteria</taxon>
        <taxon>Rickettsiales</taxon>
        <taxon>Candidatus Midichloriaceae</taxon>
        <taxon>Candidatus Bandiella</taxon>
    </lineage>
</organism>
<evidence type="ECO:0000256" key="16">
    <source>
        <dbReference type="ARBA" id="ARBA00023209"/>
    </source>
</evidence>
<feature type="transmembrane region" description="Helical" evidence="19">
    <location>
        <begin position="133"/>
        <end position="153"/>
    </location>
</feature>
<dbReference type="GO" id="GO:0016779">
    <property type="term" value="F:nucleotidyltransferase activity"/>
    <property type="evidence" value="ECO:0007669"/>
    <property type="project" value="UniProtKB-KW"/>
</dbReference>
<dbReference type="EC" id="2.7.7.41" evidence="6 18"/>
<feature type="transmembrane region" description="Helical" evidence="19">
    <location>
        <begin position="12"/>
        <end position="44"/>
    </location>
</feature>
<evidence type="ECO:0000313" key="20">
    <source>
        <dbReference type="EMBL" id="WPX96219.1"/>
    </source>
</evidence>